<feature type="region of interest" description="Disordered" evidence="1">
    <location>
        <begin position="84"/>
        <end position="112"/>
    </location>
</feature>
<protein>
    <submittedName>
        <fullName evidence="2">Uncharacterized protein</fullName>
    </submittedName>
</protein>
<reference evidence="2 3" key="1">
    <citation type="journal article" date="2014" name="Genome Biol. Evol.">
        <title>The genome of the myxosporean Thelohanellus kitauei shows adaptations to nutrient acquisition within its fish host.</title>
        <authorList>
            <person name="Yang Y."/>
            <person name="Xiong J."/>
            <person name="Zhou Z."/>
            <person name="Huo F."/>
            <person name="Miao W."/>
            <person name="Ran C."/>
            <person name="Liu Y."/>
            <person name="Zhang J."/>
            <person name="Feng J."/>
            <person name="Wang M."/>
            <person name="Wang M."/>
            <person name="Wang L."/>
            <person name="Yao B."/>
        </authorList>
    </citation>
    <scope>NUCLEOTIDE SEQUENCE [LARGE SCALE GENOMIC DNA]</scope>
    <source>
        <strain evidence="2">Wuqing</strain>
    </source>
</reference>
<proteinExistence type="predicted"/>
<gene>
    <name evidence="2" type="ORF">RF11_11542</name>
</gene>
<name>A0A0C2M8R2_THEKT</name>
<dbReference type="EMBL" id="JWZT01005501">
    <property type="protein sequence ID" value="KII60694.1"/>
    <property type="molecule type" value="Genomic_DNA"/>
</dbReference>
<accession>A0A0C2M8R2</accession>
<comment type="caution">
    <text evidence="2">The sequence shown here is derived from an EMBL/GenBank/DDBJ whole genome shotgun (WGS) entry which is preliminary data.</text>
</comment>
<organism evidence="2 3">
    <name type="scientific">Thelohanellus kitauei</name>
    <name type="common">Myxosporean</name>
    <dbReference type="NCBI Taxonomy" id="669202"/>
    <lineage>
        <taxon>Eukaryota</taxon>
        <taxon>Metazoa</taxon>
        <taxon>Cnidaria</taxon>
        <taxon>Myxozoa</taxon>
        <taxon>Myxosporea</taxon>
        <taxon>Bivalvulida</taxon>
        <taxon>Platysporina</taxon>
        <taxon>Myxobolidae</taxon>
        <taxon>Thelohanellus</taxon>
    </lineage>
</organism>
<sequence length="112" mass="12647">MLTQRSTTRPLSSVTIHRISYISLHFSPPWITTTAASYRPRQIGHQLYHSALLRYTGYLIYPFTSPLLGEPRPAASTDHAKLNVKGKSRWGRTHDSSMPTQRSPTRPISSVT</sequence>
<evidence type="ECO:0000256" key="1">
    <source>
        <dbReference type="SAM" id="MobiDB-lite"/>
    </source>
</evidence>
<keyword evidence="3" id="KW-1185">Reference proteome</keyword>
<dbReference type="Proteomes" id="UP000031668">
    <property type="component" value="Unassembled WGS sequence"/>
</dbReference>
<feature type="compositionally biased region" description="Polar residues" evidence="1">
    <location>
        <begin position="96"/>
        <end position="112"/>
    </location>
</feature>
<evidence type="ECO:0000313" key="3">
    <source>
        <dbReference type="Proteomes" id="UP000031668"/>
    </source>
</evidence>
<dbReference type="AlphaFoldDB" id="A0A0C2M8R2"/>
<evidence type="ECO:0000313" key="2">
    <source>
        <dbReference type="EMBL" id="KII60694.1"/>
    </source>
</evidence>